<sequence>MKKLFLTLGLVAGLSLASFAQTGQDRDIQSTQQTERQDDKRKINLSEAPQAVQDAFKQSNYTENDVKEVYEVNEATGKAYKVIVDANNKKWALKYDANGKLLETKEKDDM</sequence>
<feature type="region of interest" description="Disordered" evidence="1">
    <location>
        <begin position="24"/>
        <end position="49"/>
    </location>
</feature>
<feature type="signal peptide" evidence="2">
    <location>
        <begin position="1"/>
        <end position="20"/>
    </location>
</feature>
<name>A0A935C5S5_9BACT</name>
<feature type="chain" id="PRO_5037511137" evidence="2">
    <location>
        <begin position="21"/>
        <end position="110"/>
    </location>
</feature>
<evidence type="ECO:0000313" key="5">
    <source>
        <dbReference type="Proteomes" id="UP000611723"/>
    </source>
</evidence>
<dbReference type="Pfam" id="PF11396">
    <property type="entry name" value="PepSY_like"/>
    <property type="match status" value="1"/>
</dbReference>
<evidence type="ECO:0000256" key="1">
    <source>
        <dbReference type="SAM" id="MobiDB-lite"/>
    </source>
</evidence>
<feature type="compositionally biased region" description="Basic and acidic residues" evidence="1">
    <location>
        <begin position="35"/>
        <end position="44"/>
    </location>
</feature>
<evidence type="ECO:0000313" key="4">
    <source>
        <dbReference type="EMBL" id="MBK6263979.1"/>
    </source>
</evidence>
<evidence type="ECO:0000256" key="2">
    <source>
        <dbReference type="SAM" id="SignalP"/>
    </source>
</evidence>
<dbReference type="AlphaFoldDB" id="A0A935C5S5"/>
<gene>
    <name evidence="4" type="ORF">JKA74_02935</name>
</gene>
<keyword evidence="5" id="KW-1185">Reference proteome</keyword>
<accession>A0A935C5S5</accession>
<dbReference type="RefSeq" id="WP_201429658.1">
    <property type="nucleotide sequence ID" value="NZ_JAEQBW010000001.1"/>
</dbReference>
<protein>
    <submittedName>
        <fullName evidence="4">PepSY-like domain-containing protein</fullName>
    </submittedName>
</protein>
<reference evidence="4" key="1">
    <citation type="submission" date="2021-01" db="EMBL/GenBank/DDBJ databases">
        <title>Marivirga aurantiaca sp. nov., isolated from intertidal surface sediments.</title>
        <authorList>
            <person name="Zhang M."/>
        </authorList>
    </citation>
    <scope>NUCLEOTIDE SEQUENCE</scope>
    <source>
        <strain evidence="4">S37H4</strain>
    </source>
</reference>
<dbReference type="SUPFAM" id="SSF160574">
    <property type="entry name" value="BT0923-like"/>
    <property type="match status" value="1"/>
</dbReference>
<organism evidence="4 5">
    <name type="scientific">Marivirga aurantiaca</name>
    <dbReference type="NCBI Taxonomy" id="2802615"/>
    <lineage>
        <taxon>Bacteria</taxon>
        <taxon>Pseudomonadati</taxon>
        <taxon>Bacteroidota</taxon>
        <taxon>Cytophagia</taxon>
        <taxon>Cytophagales</taxon>
        <taxon>Marivirgaceae</taxon>
        <taxon>Marivirga</taxon>
    </lineage>
</organism>
<dbReference type="InterPro" id="IPR021533">
    <property type="entry name" value="PepSY-like"/>
</dbReference>
<keyword evidence="2" id="KW-0732">Signal</keyword>
<evidence type="ECO:0000259" key="3">
    <source>
        <dbReference type="Pfam" id="PF11396"/>
    </source>
</evidence>
<proteinExistence type="predicted"/>
<dbReference type="Proteomes" id="UP000611723">
    <property type="component" value="Unassembled WGS sequence"/>
</dbReference>
<feature type="domain" description="Putative beta-lactamase-inhibitor-like PepSY-like" evidence="3">
    <location>
        <begin position="41"/>
        <end position="102"/>
    </location>
</feature>
<dbReference type="Gene3D" id="3.10.450.360">
    <property type="match status" value="1"/>
</dbReference>
<comment type="caution">
    <text evidence="4">The sequence shown here is derived from an EMBL/GenBank/DDBJ whole genome shotgun (WGS) entry which is preliminary data.</text>
</comment>
<feature type="compositionally biased region" description="Polar residues" evidence="1">
    <location>
        <begin position="24"/>
        <end position="34"/>
    </location>
</feature>
<dbReference type="EMBL" id="JAEQBW010000001">
    <property type="protein sequence ID" value="MBK6263979.1"/>
    <property type="molecule type" value="Genomic_DNA"/>
</dbReference>